<accession>A0ABS2HH45</accession>
<proteinExistence type="predicted"/>
<dbReference type="Pfam" id="PF10688">
    <property type="entry name" value="Imp-YgjV"/>
    <property type="match status" value="1"/>
</dbReference>
<feature type="transmembrane region" description="Helical" evidence="1">
    <location>
        <begin position="7"/>
        <end position="27"/>
    </location>
</feature>
<dbReference type="InterPro" id="IPR019629">
    <property type="entry name" value="Uncharacterised_HI1736/YgjV"/>
</dbReference>
<evidence type="ECO:0000256" key="1">
    <source>
        <dbReference type="SAM" id="Phobius"/>
    </source>
</evidence>
<evidence type="ECO:0000313" key="3">
    <source>
        <dbReference type="Proteomes" id="UP000809621"/>
    </source>
</evidence>
<feature type="transmembrane region" description="Helical" evidence="1">
    <location>
        <begin position="77"/>
        <end position="96"/>
    </location>
</feature>
<keyword evidence="3" id="KW-1185">Reference proteome</keyword>
<feature type="transmembrane region" description="Helical" evidence="1">
    <location>
        <begin position="126"/>
        <end position="147"/>
    </location>
</feature>
<name>A0ABS2HH45_9VIBR</name>
<comment type="caution">
    <text evidence="2">The sequence shown here is derived from an EMBL/GenBank/DDBJ whole genome shotgun (WGS) entry which is preliminary data.</text>
</comment>
<reference evidence="2 3" key="1">
    <citation type="submission" date="2021-02" db="EMBL/GenBank/DDBJ databases">
        <authorList>
            <person name="Park J.-S."/>
        </authorList>
    </citation>
    <scope>NUCLEOTIDE SEQUENCE [LARGE SCALE GENOMIC DNA]</scope>
    <source>
        <strain evidence="2 3">188UL20-2</strain>
    </source>
</reference>
<gene>
    <name evidence="2" type="ORF">JQC93_06170</name>
</gene>
<protein>
    <submittedName>
        <fullName evidence="2">YgjV family protein</fullName>
    </submittedName>
</protein>
<keyword evidence="1" id="KW-0812">Transmembrane</keyword>
<keyword evidence="1" id="KW-1133">Transmembrane helix</keyword>
<sequence length="171" mass="18853">MNELGLNLYTLAQALGFITFGCSIAAFSSTNDHRFRVFLTLGCLLLAIQYGILGALVAGVNLAINSVRALWSIKYRGAIWFWVFMILQTGLSVLVYKAPIDLLPWTASAISCYALFFLSGRAMRMAMLLCTCVWLVNSVMVGTYGAILNDLFNISVMSVTLFRMSRVKVPA</sequence>
<keyword evidence="1" id="KW-0472">Membrane</keyword>
<evidence type="ECO:0000313" key="2">
    <source>
        <dbReference type="EMBL" id="MBM7035991.1"/>
    </source>
</evidence>
<dbReference type="Proteomes" id="UP000809621">
    <property type="component" value="Unassembled WGS sequence"/>
</dbReference>
<feature type="transmembrane region" description="Helical" evidence="1">
    <location>
        <begin position="102"/>
        <end position="119"/>
    </location>
</feature>
<dbReference type="EMBL" id="JAFEUM010000002">
    <property type="protein sequence ID" value="MBM7035991.1"/>
    <property type="molecule type" value="Genomic_DNA"/>
</dbReference>
<dbReference type="RefSeq" id="WP_205157604.1">
    <property type="nucleotide sequence ID" value="NZ_JAFEUM010000002.1"/>
</dbReference>
<feature type="transmembrane region" description="Helical" evidence="1">
    <location>
        <begin position="39"/>
        <end position="65"/>
    </location>
</feature>
<organism evidence="2 3">
    <name type="scientific">Vibrio ulleungensis</name>
    <dbReference type="NCBI Taxonomy" id="2807619"/>
    <lineage>
        <taxon>Bacteria</taxon>
        <taxon>Pseudomonadati</taxon>
        <taxon>Pseudomonadota</taxon>
        <taxon>Gammaproteobacteria</taxon>
        <taxon>Vibrionales</taxon>
        <taxon>Vibrionaceae</taxon>
        <taxon>Vibrio</taxon>
    </lineage>
</organism>